<evidence type="ECO:0000313" key="2">
    <source>
        <dbReference type="Proteomes" id="UP000011944"/>
    </source>
</evidence>
<accession>M1ZZ90</accession>
<evidence type="ECO:0000313" key="1">
    <source>
        <dbReference type="EMBL" id="EKN42993.1"/>
    </source>
</evidence>
<organism evidence="1 2">
    <name type="scientific">Clostridium botulinum CFSAN001627</name>
    <dbReference type="NCBI Taxonomy" id="1232189"/>
    <lineage>
        <taxon>Bacteria</taxon>
        <taxon>Bacillati</taxon>
        <taxon>Bacillota</taxon>
        <taxon>Clostridia</taxon>
        <taxon>Eubacteriales</taxon>
        <taxon>Clostridiaceae</taxon>
        <taxon>Clostridium</taxon>
    </lineage>
</organism>
<gene>
    <name evidence="1" type="ORF">CFSAN001627_03710</name>
</gene>
<sequence length="99" mass="11768">MNENIIVSKEVIHNIKGCGKMSRYARFGKLSPLGAADSKYFLNPEQFEIDVKEHQENHRKKEEKTKQILNELMNQDTWQEDNFKIITKALRELKEEYKL</sequence>
<proteinExistence type="predicted"/>
<protein>
    <submittedName>
        <fullName evidence="1">Uncharacterized protein</fullName>
    </submittedName>
</protein>
<dbReference type="EMBL" id="AMXI01000197">
    <property type="protein sequence ID" value="EKN42993.1"/>
    <property type="molecule type" value="Genomic_DNA"/>
</dbReference>
<dbReference type="AlphaFoldDB" id="M1ZZ90"/>
<name>M1ZZ90_CLOBO</name>
<reference evidence="1 2" key="1">
    <citation type="submission" date="2012-10" db="EMBL/GenBank/DDBJ databases">
        <authorList>
            <person name="Strain E.A."/>
            <person name="Brown E."/>
            <person name="Allard M.W."/>
            <person name="Gonzalez-Escalona N."/>
            <person name="Timme R."/>
        </authorList>
    </citation>
    <scope>NUCLEOTIDE SEQUENCE [LARGE SCALE GENOMIC DNA]</scope>
    <source>
        <strain evidence="1 2">CFSAN001627</strain>
    </source>
</reference>
<dbReference type="Proteomes" id="UP000011944">
    <property type="component" value="Unassembled WGS sequence"/>
</dbReference>
<reference evidence="1 2" key="2">
    <citation type="submission" date="2013-03" db="EMBL/GenBank/DDBJ databases">
        <title>Diversity in Clostridium botulinum.</title>
        <authorList>
            <person name="Timme R.E."/>
            <person name="Allard M."/>
            <person name="Luo Y."/>
            <person name="Strain E."/>
            <person name="Gonzalez-Escalona N."/>
            <person name="Brown E."/>
        </authorList>
    </citation>
    <scope>NUCLEOTIDE SEQUENCE [LARGE SCALE GENOMIC DNA]</scope>
    <source>
        <strain evidence="1 2">CFSAN001627</strain>
    </source>
</reference>
<comment type="caution">
    <text evidence="1">The sequence shown here is derived from an EMBL/GenBank/DDBJ whole genome shotgun (WGS) entry which is preliminary data.</text>
</comment>
<dbReference type="PATRIC" id="fig|1232189.3.peg.620"/>